<feature type="region of interest" description="Disordered" evidence="1">
    <location>
        <begin position="354"/>
        <end position="380"/>
    </location>
</feature>
<evidence type="ECO:0000313" key="4">
    <source>
        <dbReference type="Proteomes" id="UP000612055"/>
    </source>
</evidence>
<evidence type="ECO:0000256" key="1">
    <source>
        <dbReference type="SAM" id="MobiDB-lite"/>
    </source>
</evidence>
<dbReference type="PROSITE" id="PS00108">
    <property type="entry name" value="PROTEIN_KINASE_ST"/>
    <property type="match status" value="1"/>
</dbReference>
<feature type="domain" description="Protein kinase" evidence="2">
    <location>
        <begin position="56"/>
        <end position="348"/>
    </location>
</feature>
<evidence type="ECO:0000313" key="3">
    <source>
        <dbReference type="EMBL" id="KAG2483332.1"/>
    </source>
</evidence>
<gene>
    <name evidence="3" type="ORF">HYH03_017780</name>
</gene>
<comment type="caution">
    <text evidence="3">The sequence shown here is derived from an EMBL/GenBank/DDBJ whole genome shotgun (WGS) entry which is preliminary data.</text>
</comment>
<protein>
    <recommendedName>
        <fullName evidence="2">Protein kinase domain-containing protein</fullName>
    </recommendedName>
</protein>
<dbReference type="PANTHER" id="PTHR44167">
    <property type="entry name" value="OVARIAN-SPECIFIC SERINE/THREONINE-PROTEIN KINASE LOK-RELATED"/>
    <property type="match status" value="1"/>
</dbReference>
<dbReference type="GO" id="GO:0005524">
    <property type="term" value="F:ATP binding"/>
    <property type="evidence" value="ECO:0007669"/>
    <property type="project" value="InterPro"/>
</dbReference>
<dbReference type="SMART" id="SM00220">
    <property type="entry name" value="S_TKc"/>
    <property type="match status" value="1"/>
</dbReference>
<dbReference type="OrthoDB" id="549060at2759"/>
<organism evidence="3 4">
    <name type="scientific">Edaphochlamys debaryana</name>
    <dbReference type="NCBI Taxonomy" id="47281"/>
    <lineage>
        <taxon>Eukaryota</taxon>
        <taxon>Viridiplantae</taxon>
        <taxon>Chlorophyta</taxon>
        <taxon>core chlorophytes</taxon>
        <taxon>Chlorophyceae</taxon>
        <taxon>CS clade</taxon>
        <taxon>Chlamydomonadales</taxon>
        <taxon>Chlamydomonadales incertae sedis</taxon>
        <taxon>Edaphochlamys</taxon>
    </lineage>
</organism>
<dbReference type="PANTHER" id="PTHR44167:SF24">
    <property type="entry name" value="SERINE_THREONINE-PROTEIN KINASE CHK2"/>
    <property type="match status" value="1"/>
</dbReference>
<keyword evidence="4" id="KW-1185">Reference proteome</keyword>
<name>A0A835XF07_9CHLO</name>
<reference evidence="3" key="1">
    <citation type="journal article" date="2020" name="bioRxiv">
        <title>Comparative genomics of Chlamydomonas.</title>
        <authorList>
            <person name="Craig R.J."/>
            <person name="Hasan A.R."/>
            <person name="Ness R.W."/>
            <person name="Keightley P.D."/>
        </authorList>
    </citation>
    <scope>NUCLEOTIDE SEQUENCE</scope>
    <source>
        <strain evidence="3">CCAP 11/70</strain>
    </source>
</reference>
<dbReference type="PROSITE" id="PS50011">
    <property type="entry name" value="PROTEIN_KINASE_DOM"/>
    <property type="match status" value="1"/>
</dbReference>
<dbReference type="EMBL" id="JAEHOE010000180">
    <property type="protein sequence ID" value="KAG2483332.1"/>
    <property type="molecule type" value="Genomic_DNA"/>
</dbReference>
<dbReference type="GO" id="GO:0004672">
    <property type="term" value="F:protein kinase activity"/>
    <property type="evidence" value="ECO:0007669"/>
    <property type="project" value="InterPro"/>
</dbReference>
<dbReference type="InterPro" id="IPR008271">
    <property type="entry name" value="Ser/Thr_kinase_AS"/>
</dbReference>
<dbReference type="Gene3D" id="1.10.510.10">
    <property type="entry name" value="Transferase(Phosphotransferase) domain 1"/>
    <property type="match status" value="1"/>
</dbReference>
<sequence>MDVVVENTILSARVFAADMLLRIHSAVCGAPKPRACSSAHRPLWRPDLPSVPSSAWGSADSCTAAPFGSTFSATCTSGASSDTGSSSGSSASAKASGFTVTIRLHSDGSSRDAVIKILHEHVHNRYYEREVKALEAVRGCPYIVQIYGACEYDNKRCIVMERVYGKLLYNYLGEADKERDGRNRTVLPYKPIARLAHQLLTAVGAMHRLGLAHNDIKPHNIIYRDDGSICLLDLGIAAWEETPGGALDGHGGTLCWMSREMEARLLPGGRCKTEHQPSKRCDLVSVGGIVAAATAWGADHFMVRVFRDYEVDLPSYVPEDLYDFVCGLMWPNPEERMSVEVALAHPFLQRKDGDGLEAFPSAGPPTNKSERKRQKDQHRHWKRLLADGR</sequence>
<dbReference type="InterPro" id="IPR011009">
    <property type="entry name" value="Kinase-like_dom_sf"/>
</dbReference>
<dbReference type="AlphaFoldDB" id="A0A835XF07"/>
<dbReference type="InterPro" id="IPR000719">
    <property type="entry name" value="Prot_kinase_dom"/>
</dbReference>
<dbReference type="SUPFAM" id="SSF56112">
    <property type="entry name" value="Protein kinase-like (PK-like)"/>
    <property type="match status" value="1"/>
</dbReference>
<dbReference type="Proteomes" id="UP000612055">
    <property type="component" value="Unassembled WGS sequence"/>
</dbReference>
<accession>A0A835XF07</accession>
<evidence type="ECO:0000259" key="2">
    <source>
        <dbReference type="PROSITE" id="PS50011"/>
    </source>
</evidence>
<dbReference type="Pfam" id="PF00069">
    <property type="entry name" value="Pkinase"/>
    <property type="match status" value="1"/>
</dbReference>
<feature type="compositionally biased region" description="Basic residues" evidence="1">
    <location>
        <begin position="370"/>
        <end position="380"/>
    </location>
</feature>
<proteinExistence type="predicted"/>